<reference evidence="4" key="1">
    <citation type="journal article" date="2019" name="Curr. Biol.">
        <title>Genome Sequence of Striga asiatica Provides Insight into the Evolution of Plant Parasitism.</title>
        <authorList>
            <person name="Yoshida S."/>
            <person name="Kim S."/>
            <person name="Wafula E.K."/>
            <person name="Tanskanen J."/>
            <person name="Kim Y.M."/>
            <person name="Honaas L."/>
            <person name="Yang Z."/>
            <person name="Spallek T."/>
            <person name="Conn C.E."/>
            <person name="Ichihashi Y."/>
            <person name="Cheong K."/>
            <person name="Cui S."/>
            <person name="Der J.P."/>
            <person name="Gundlach H."/>
            <person name="Jiao Y."/>
            <person name="Hori C."/>
            <person name="Ishida J.K."/>
            <person name="Kasahara H."/>
            <person name="Kiba T."/>
            <person name="Kim M.S."/>
            <person name="Koo N."/>
            <person name="Laohavisit A."/>
            <person name="Lee Y.H."/>
            <person name="Lumba S."/>
            <person name="McCourt P."/>
            <person name="Mortimer J.C."/>
            <person name="Mutuku J.M."/>
            <person name="Nomura T."/>
            <person name="Sasaki-Sekimoto Y."/>
            <person name="Seto Y."/>
            <person name="Wang Y."/>
            <person name="Wakatake T."/>
            <person name="Sakakibara H."/>
            <person name="Demura T."/>
            <person name="Yamaguchi S."/>
            <person name="Yoneyama K."/>
            <person name="Manabe R.I."/>
            <person name="Nelson D.C."/>
            <person name="Schulman A.H."/>
            <person name="Timko M.P."/>
            <person name="dePamphilis C.W."/>
            <person name="Choi D."/>
            <person name="Shirasu K."/>
        </authorList>
    </citation>
    <scope>NUCLEOTIDE SEQUENCE [LARGE SCALE GENOMIC DNA]</scope>
    <source>
        <strain evidence="4">cv. UVA1</strain>
    </source>
</reference>
<dbReference type="Proteomes" id="UP000325081">
    <property type="component" value="Unassembled WGS sequence"/>
</dbReference>
<feature type="compositionally biased region" description="Basic and acidic residues" evidence="2">
    <location>
        <begin position="50"/>
        <end position="73"/>
    </location>
</feature>
<dbReference type="EMBL" id="BKCP01007181">
    <property type="protein sequence ID" value="GER45242.1"/>
    <property type="molecule type" value="Genomic_DNA"/>
</dbReference>
<gene>
    <name evidence="3" type="ORF">STAS_22172</name>
</gene>
<evidence type="ECO:0000256" key="2">
    <source>
        <dbReference type="SAM" id="MobiDB-lite"/>
    </source>
</evidence>
<dbReference type="InterPro" id="IPR007033">
    <property type="entry name" value="GORAB"/>
</dbReference>
<sequence>MGITVISTIFSFPSISKPNKVYYFPSILLLQCLSKQVATETGRRRRRARDRNGSDTEAGQKRRGARDRDGTVMEAGDRRLTRPLWRVLAAGMRREAEDGRSGDGGVAAAGLRLASKMSNLPLLKYQIHEKNQSFLICAQKEHPTSPQSVHLRFLYSSSGVLKSVHVRLFHLLPHPITTEDEEMSKSSLSAFRAKVEEIKKKKMEVKKKLQAELDWIEEETSDWLPGKLPSRKGTIIMAEFNHICIPSNCVYRICSVIAINALIRGKTKRFPPDAQTCSRIIATMQHCNKDDSACSNNKHHSYFDEYI</sequence>
<dbReference type="Pfam" id="PF04949">
    <property type="entry name" value="Transcrip_act"/>
    <property type="match status" value="1"/>
</dbReference>
<feature type="coiled-coil region" evidence="1">
    <location>
        <begin position="188"/>
        <end position="219"/>
    </location>
</feature>
<proteinExistence type="predicted"/>
<feature type="region of interest" description="Disordered" evidence="2">
    <location>
        <begin position="40"/>
        <end position="73"/>
    </location>
</feature>
<evidence type="ECO:0000256" key="1">
    <source>
        <dbReference type="SAM" id="Coils"/>
    </source>
</evidence>
<evidence type="ECO:0000313" key="4">
    <source>
        <dbReference type="Proteomes" id="UP000325081"/>
    </source>
</evidence>
<evidence type="ECO:0000313" key="3">
    <source>
        <dbReference type="EMBL" id="GER45242.1"/>
    </source>
</evidence>
<comment type="caution">
    <text evidence="3">The sequence shown here is derived from an EMBL/GenBank/DDBJ whole genome shotgun (WGS) entry which is preliminary data.</text>
</comment>
<name>A0A5A7QK51_STRAF</name>
<keyword evidence="1" id="KW-0175">Coiled coil</keyword>
<accession>A0A5A7QK51</accession>
<organism evidence="3 4">
    <name type="scientific">Striga asiatica</name>
    <name type="common">Asiatic witchweed</name>
    <name type="synonym">Buchnera asiatica</name>
    <dbReference type="NCBI Taxonomy" id="4170"/>
    <lineage>
        <taxon>Eukaryota</taxon>
        <taxon>Viridiplantae</taxon>
        <taxon>Streptophyta</taxon>
        <taxon>Embryophyta</taxon>
        <taxon>Tracheophyta</taxon>
        <taxon>Spermatophyta</taxon>
        <taxon>Magnoliopsida</taxon>
        <taxon>eudicotyledons</taxon>
        <taxon>Gunneridae</taxon>
        <taxon>Pentapetalae</taxon>
        <taxon>asterids</taxon>
        <taxon>lamiids</taxon>
        <taxon>Lamiales</taxon>
        <taxon>Orobanchaceae</taxon>
        <taxon>Buchnereae</taxon>
        <taxon>Striga</taxon>
    </lineage>
</organism>
<dbReference type="PANTHER" id="PTHR21470">
    <property type="entry name" value="RAB6-INTERACTING PROTEIN GORAB"/>
    <property type="match status" value="1"/>
</dbReference>
<keyword evidence="4" id="KW-1185">Reference proteome</keyword>
<protein>
    <submittedName>
        <fullName evidence="3">Uncharacterized protein</fullName>
    </submittedName>
</protein>
<dbReference type="AlphaFoldDB" id="A0A5A7QK51"/>
<dbReference type="PANTHER" id="PTHR21470:SF10">
    <property type="entry name" value="RAB6-INTERACTING GOLGIN"/>
    <property type="match status" value="1"/>
</dbReference>